<evidence type="ECO:0008006" key="3">
    <source>
        <dbReference type="Google" id="ProtNLM"/>
    </source>
</evidence>
<proteinExistence type="predicted"/>
<gene>
    <name evidence="1" type="ORF">Nkreftii_004047</name>
</gene>
<sequence>MSETSLLQPTPLFKKTAWWFERAKASLLDTLPCCQGCSHCCVGLFSVTLLDKQEIQRGLQLLPMEHRKRVEAKAQEQVSQLRIAAPRLCTNQFVDRWPDEEMDTLVERFDALPCPALDPDGRCSVYENRPLVCRSMGLPMDSDGVVSGACIVQTSVPLIRLSNALREEENLLAWKEAGELAAVCHHNGGQGGEVLLPYAFLPD</sequence>
<reference evidence="1 2" key="1">
    <citation type="journal article" date="2020" name="ISME J.">
        <title>Enrichment and physiological characterization of a novel comammox Nitrospira indicates ammonium inhibition of complete nitrification.</title>
        <authorList>
            <person name="Sakoula D."/>
            <person name="Koch H."/>
            <person name="Frank J."/>
            <person name="Jetten M.S.M."/>
            <person name="van Kessel M.A.H.J."/>
            <person name="Lucker S."/>
        </authorList>
    </citation>
    <scope>NUCLEOTIDE SEQUENCE [LARGE SCALE GENOMIC DNA]</scope>
    <source>
        <strain evidence="1">Comreactor17</strain>
    </source>
</reference>
<dbReference type="InterPro" id="IPR005358">
    <property type="entry name" value="Puta_zinc/iron-chelating_dom"/>
</dbReference>
<name>A0A7S8J1W7_9BACT</name>
<accession>A0A7S8J1W7</accession>
<protein>
    <recommendedName>
        <fullName evidence="3">YkgJ family cysteine cluster protein</fullName>
    </recommendedName>
</protein>
<evidence type="ECO:0000313" key="2">
    <source>
        <dbReference type="Proteomes" id="UP000593737"/>
    </source>
</evidence>
<organism evidence="1 2">
    <name type="scientific">Candidatus Nitrospira kreftii</name>
    <dbReference type="NCBI Taxonomy" id="2652173"/>
    <lineage>
        <taxon>Bacteria</taxon>
        <taxon>Pseudomonadati</taxon>
        <taxon>Nitrospirota</taxon>
        <taxon>Nitrospiria</taxon>
        <taxon>Nitrospirales</taxon>
        <taxon>Nitrospiraceae</taxon>
        <taxon>Nitrospira</taxon>
    </lineage>
</organism>
<dbReference type="Proteomes" id="UP000593737">
    <property type="component" value="Chromosome"/>
</dbReference>
<dbReference type="KEGG" id="nkf:Nkreftii_004047"/>
<dbReference type="Pfam" id="PF03692">
    <property type="entry name" value="CxxCxxCC"/>
    <property type="match status" value="1"/>
</dbReference>
<dbReference type="EMBL" id="CP047423">
    <property type="protein sequence ID" value="QPD06273.1"/>
    <property type="molecule type" value="Genomic_DNA"/>
</dbReference>
<evidence type="ECO:0000313" key="1">
    <source>
        <dbReference type="EMBL" id="QPD06273.1"/>
    </source>
</evidence>
<dbReference type="AlphaFoldDB" id="A0A7S8J1W7"/>